<comment type="caution">
    <text evidence="2">The sequence shown here is derived from an EMBL/GenBank/DDBJ whole genome shotgun (WGS) entry which is preliminary data.</text>
</comment>
<accession>A0A919A5C2</accession>
<dbReference type="RefSeq" id="WP_190139721.1">
    <property type="nucleotide sequence ID" value="NZ_BNBT01000157.1"/>
</dbReference>
<keyword evidence="3" id="KW-1185">Reference proteome</keyword>
<feature type="domain" description="SnoaL-like" evidence="1">
    <location>
        <begin position="16"/>
        <end position="127"/>
    </location>
</feature>
<proteinExistence type="predicted"/>
<dbReference type="Gene3D" id="3.10.450.50">
    <property type="match status" value="1"/>
</dbReference>
<sequence length="139" mass="14929">MATEDTPAESVTDLAVRYLRAVGAGATGDELAAFFTPDVVQRELPNPLSPRGAVRDLTGILDAAEAGRATLRRQTYDIRDAVAAGEKVALEVEWTGELAVPLGGLPAGHVLRAHLAVFLDFRDGRIRAQRNYDCYEPPG</sequence>
<evidence type="ECO:0000313" key="2">
    <source>
        <dbReference type="EMBL" id="GHE88565.1"/>
    </source>
</evidence>
<evidence type="ECO:0000259" key="1">
    <source>
        <dbReference type="Pfam" id="PF12680"/>
    </source>
</evidence>
<dbReference type="EMBL" id="BNBT01000157">
    <property type="protein sequence ID" value="GHE88565.1"/>
    <property type="molecule type" value="Genomic_DNA"/>
</dbReference>
<reference evidence="2" key="2">
    <citation type="submission" date="2020-09" db="EMBL/GenBank/DDBJ databases">
        <authorList>
            <person name="Sun Q."/>
            <person name="Ohkuma M."/>
        </authorList>
    </citation>
    <scope>NUCLEOTIDE SEQUENCE</scope>
    <source>
        <strain evidence="2">JCM 4784</strain>
    </source>
</reference>
<gene>
    <name evidence="2" type="ORF">GCM10018785_64940</name>
</gene>
<protein>
    <recommendedName>
        <fullName evidence="1">SnoaL-like domain-containing protein</fullName>
    </recommendedName>
</protein>
<organism evidence="2 3">
    <name type="scientific">Streptomyces longispororuber</name>
    <dbReference type="NCBI Taxonomy" id="68230"/>
    <lineage>
        <taxon>Bacteria</taxon>
        <taxon>Bacillati</taxon>
        <taxon>Actinomycetota</taxon>
        <taxon>Actinomycetes</taxon>
        <taxon>Kitasatosporales</taxon>
        <taxon>Streptomycetaceae</taxon>
        <taxon>Streptomyces</taxon>
    </lineage>
</organism>
<name>A0A919A5C2_9ACTN</name>
<reference evidence="2" key="1">
    <citation type="journal article" date="2014" name="Int. J. Syst. Evol. Microbiol.">
        <title>Complete genome sequence of Corynebacterium casei LMG S-19264T (=DSM 44701T), isolated from a smear-ripened cheese.</title>
        <authorList>
            <consortium name="US DOE Joint Genome Institute (JGI-PGF)"/>
            <person name="Walter F."/>
            <person name="Albersmeier A."/>
            <person name="Kalinowski J."/>
            <person name="Ruckert C."/>
        </authorList>
    </citation>
    <scope>NUCLEOTIDE SEQUENCE</scope>
    <source>
        <strain evidence="2">JCM 4784</strain>
    </source>
</reference>
<dbReference type="InterPro" id="IPR037401">
    <property type="entry name" value="SnoaL-like"/>
</dbReference>
<evidence type="ECO:0000313" key="3">
    <source>
        <dbReference type="Proteomes" id="UP000608024"/>
    </source>
</evidence>
<dbReference type="SUPFAM" id="SSF54427">
    <property type="entry name" value="NTF2-like"/>
    <property type="match status" value="1"/>
</dbReference>
<dbReference type="Pfam" id="PF12680">
    <property type="entry name" value="SnoaL_2"/>
    <property type="match status" value="1"/>
</dbReference>
<dbReference type="InterPro" id="IPR032710">
    <property type="entry name" value="NTF2-like_dom_sf"/>
</dbReference>
<dbReference type="AlphaFoldDB" id="A0A919A5C2"/>
<dbReference type="Proteomes" id="UP000608024">
    <property type="component" value="Unassembled WGS sequence"/>
</dbReference>